<comment type="caution">
    <text evidence="1">The sequence shown here is derived from an EMBL/GenBank/DDBJ whole genome shotgun (WGS) entry which is preliminary data.</text>
</comment>
<protein>
    <submittedName>
        <fullName evidence="1">Uncharacterized protein</fullName>
    </submittedName>
</protein>
<feature type="non-terminal residue" evidence="1">
    <location>
        <position position="1"/>
    </location>
</feature>
<sequence>FDNTLTTGDTKLIVKEGDDITGNLVELQTNNGDLGWVFISPLNFAAGQATVHSIRAFGSTADEGIRFIGVNSFVKTSGSQKHVFTASTFAPSSGTSTYVDLELNPTINQTGGANGITRGLFINPTLTAATDFRGIEVALGGVHLVAGGLDVTAGTSTFADSANVASTATMTLPAGNLFHITGTDAITTMNTCNAANNGRLVTLIFDAVLTFTDGNNLKLAGDFVTTADDAIQLICDGTNWYQTSRSVN</sequence>
<evidence type="ECO:0000313" key="1">
    <source>
        <dbReference type="EMBL" id="KKK68484.1"/>
    </source>
</evidence>
<accession>A0A0F8ZPZ6</accession>
<reference evidence="1" key="1">
    <citation type="journal article" date="2015" name="Nature">
        <title>Complex archaea that bridge the gap between prokaryotes and eukaryotes.</title>
        <authorList>
            <person name="Spang A."/>
            <person name="Saw J.H."/>
            <person name="Jorgensen S.L."/>
            <person name="Zaremba-Niedzwiedzka K."/>
            <person name="Martijn J."/>
            <person name="Lind A.E."/>
            <person name="van Eijk R."/>
            <person name="Schleper C."/>
            <person name="Guy L."/>
            <person name="Ettema T.J."/>
        </authorList>
    </citation>
    <scope>NUCLEOTIDE SEQUENCE</scope>
</reference>
<proteinExistence type="predicted"/>
<dbReference type="AlphaFoldDB" id="A0A0F8ZPZ6"/>
<gene>
    <name evidence="1" type="ORF">LCGC14_2943580</name>
</gene>
<dbReference type="EMBL" id="LAZR01059111">
    <property type="protein sequence ID" value="KKK68484.1"/>
    <property type="molecule type" value="Genomic_DNA"/>
</dbReference>
<organism evidence="1">
    <name type="scientific">marine sediment metagenome</name>
    <dbReference type="NCBI Taxonomy" id="412755"/>
    <lineage>
        <taxon>unclassified sequences</taxon>
        <taxon>metagenomes</taxon>
        <taxon>ecological metagenomes</taxon>
    </lineage>
</organism>
<name>A0A0F8ZPZ6_9ZZZZ</name>